<feature type="transmembrane region" description="Helical" evidence="7">
    <location>
        <begin position="327"/>
        <end position="350"/>
    </location>
</feature>
<dbReference type="PANTHER" id="PTHR42925:SF1">
    <property type="entry name" value="VIRULENCE FACTOR MVIN"/>
    <property type="match status" value="1"/>
</dbReference>
<evidence type="ECO:0000256" key="1">
    <source>
        <dbReference type="ARBA" id="ARBA00004651"/>
    </source>
</evidence>
<dbReference type="Proteomes" id="UP001580430">
    <property type="component" value="Unassembled WGS sequence"/>
</dbReference>
<feature type="transmembrane region" description="Helical" evidence="7">
    <location>
        <begin position="169"/>
        <end position="189"/>
    </location>
</feature>
<dbReference type="InterPro" id="IPR047135">
    <property type="entry name" value="YsiQ"/>
</dbReference>
<name>A0ABV5BY25_9BACL</name>
<keyword evidence="4 7" id="KW-0812">Transmembrane</keyword>
<proteinExistence type="predicted"/>
<feature type="transmembrane region" description="Helical" evidence="7">
    <location>
        <begin position="20"/>
        <end position="37"/>
    </location>
</feature>
<accession>A0ABV5BY25</accession>
<evidence type="ECO:0000256" key="5">
    <source>
        <dbReference type="ARBA" id="ARBA00022989"/>
    </source>
</evidence>
<dbReference type="Pfam" id="PF01554">
    <property type="entry name" value="MatE"/>
    <property type="match status" value="2"/>
</dbReference>
<dbReference type="EMBL" id="JBHIRY010000004">
    <property type="protein sequence ID" value="MFB5760051.1"/>
    <property type="molecule type" value="Genomic_DNA"/>
</dbReference>
<evidence type="ECO:0000256" key="4">
    <source>
        <dbReference type="ARBA" id="ARBA00022692"/>
    </source>
</evidence>
<protein>
    <submittedName>
        <fullName evidence="8">MATE family efflux transporter</fullName>
    </submittedName>
</protein>
<comment type="caution">
    <text evidence="8">The sequence shown here is derived from an EMBL/GenBank/DDBJ whole genome shotgun (WGS) entry which is preliminary data.</text>
</comment>
<gene>
    <name evidence="8" type="ORF">ACE5LO_06555</name>
</gene>
<keyword evidence="9" id="KW-1185">Reference proteome</keyword>
<keyword evidence="2" id="KW-0813">Transport</keyword>
<feature type="transmembrane region" description="Helical" evidence="7">
    <location>
        <begin position="201"/>
        <end position="221"/>
    </location>
</feature>
<organism evidence="8 9">
    <name type="scientific">Paenibacillus medicaginis</name>
    <dbReference type="NCBI Taxonomy" id="1470560"/>
    <lineage>
        <taxon>Bacteria</taxon>
        <taxon>Bacillati</taxon>
        <taxon>Bacillota</taxon>
        <taxon>Bacilli</taxon>
        <taxon>Bacillales</taxon>
        <taxon>Paenibacillaceae</taxon>
        <taxon>Paenibacillus</taxon>
    </lineage>
</organism>
<feature type="transmembrane region" description="Helical" evidence="7">
    <location>
        <begin position="137"/>
        <end position="157"/>
    </location>
</feature>
<evidence type="ECO:0000256" key="6">
    <source>
        <dbReference type="ARBA" id="ARBA00023136"/>
    </source>
</evidence>
<dbReference type="PANTHER" id="PTHR42925">
    <property type="entry name" value="MULTIDRUG AND TOXIN EFFLUX PROTEIN MATE FAMILY"/>
    <property type="match status" value="1"/>
</dbReference>
<keyword evidence="6 7" id="KW-0472">Membrane</keyword>
<sequence length="468" mass="51082">MTGKALNKGSLLPGNQLNIFHLTWPIFLELFLFMLMGSMDTFMLSSVSDNAVSGVGAANQIISIAILILEVIGNGAAIVVAQYIGSKKLIEAARVTGTAITLNLMVGLLLSVSFLLLGTQMLQWLNVQGEILTYAQSYMSIVGGAIFLQALINALAATIRTHGFTKETMYISVFMNVIHVLGNYMLIFGNFGAPALGVEGAAISTVGSRLICLLIFFWLMYRVTEVRVQFIYYVKLSRDYIVKILRIGIPSALESITYHSCQLVFTLYVTYLGAEAMATRQYAFNISSYIYLFSMAVGMGTAIIVGRLVGAREKDAAYARVLKSAKLALMVTVAIDLIVIAFRVPLMGIFTDNPEIIQLGATVLLLSLLLESGRTTNIVIISSLRAVGDAKFPVFVGLLSMVCMSLPLGYLLVFKLNMGLAGVWLAIAADEWTRAVIMYFRWRSRVWEKHGLVEHESADKSASAAPAI</sequence>
<evidence type="ECO:0000256" key="3">
    <source>
        <dbReference type="ARBA" id="ARBA00022475"/>
    </source>
</evidence>
<dbReference type="NCBIfam" id="TIGR00797">
    <property type="entry name" value="matE"/>
    <property type="match status" value="1"/>
</dbReference>
<feature type="transmembrane region" description="Helical" evidence="7">
    <location>
        <begin position="394"/>
        <end position="413"/>
    </location>
</feature>
<evidence type="ECO:0000313" key="9">
    <source>
        <dbReference type="Proteomes" id="UP001580430"/>
    </source>
</evidence>
<dbReference type="PIRSF" id="PIRSF006603">
    <property type="entry name" value="DinF"/>
    <property type="match status" value="1"/>
</dbReference>
<evidence type="ECO:0000256" key="2">
    <source>
        <dbReference type="ARBA" id="ARBA00022448"/>
    </source>
</evidence>
<dbReference type="RefSeq" id="WP_375519217.1">
    <property type="nucleotide sequence ID" value="NZ_JBHIRY010000004.1"/>
</dbReference>
<dbReference type="InterPro" id="IPR002528">
    <property type="entry name" value="MATE_fam"/>
</dbReference>
<keyword evidence="5 7" id="KW-1133">Transmembrane helix</keyword>
<reference evidence="8 9" key="1">
    <citation type="submission" date="2024-09" db="EMBL/GenBank/DDBJ databases">
        <title>Paenibacillus zeirhizospherea sp. nov., isolated from surface of the maize (Zea mays) roots in a horticulture field, Hungary.</title>
        <authorList>
            <person name="Marton D."/>
            <person name="Farkas M."/>
            <person name="Bedics A."/>
            <person name="Toth E."/>
            <person name="Tancsics A."/>
            <person name="Boka K."/>
            <person name="Marati G."/>
            <person name="Kriszt B."/>
            <person name="Cserhati M."/>
        </authorList>
    </citation>
    <scope>NUCLEOTIDE SEQUENCE [LARGE SCALE GENOMIC DNA]</scope>
    <source>
        <strain evidence="8 9">JCM 18446</strain>
    </source>
</reference>
<comment type="subcellular location">
    <subcellularLocation>
        <location evidence="1">Cell membrane</location>
        <topology evidence="1">Multi-pass membrane protein</topology>
    </subcellularLocation>
</comment>
<evidence type="ECO:0000313" key="8">
    <source>
        <dbReference type="EMBL" id="MFB5760051.1"/>
    </source>
</evidence>
<feature type="transmembrane region" description="Helical" evidence="7">
    <location>
        <begin position="95"/>
        <end position="117"/>
    </location>
</feature>
<feature type="transmembrane region" description="Helical" evidence="7">
    <location>
        <begin position="57"/>
        <end position="83"/>
    </location>
</feature>
<feature type="transmembrane region" description="Helical" evidence="7">
    <location>
        <begin position="286"/>
        <end position="306"/>
    </location>
</feature>
<dbReference type="CDD" id="cd13134">
    <property type="entry name" value="MATE_like_8"/>
    <property type="match status" value="1"/>
</dbReference>
<evidence type="ECO:0000256" key="7">
    <source>
        <dbReference type="SAM" id="Phobius"/>
    </source>
</evidence>
<dbReference type="InterPro" id="IPR048279">
    <property type="entry name" value="MdtK-like"/>
</dbReference>
<keyword evidence="3" id="KW-1003">Cell membrane</keyword>